<dbReference type="Proteomes" id="UP001497516">
    <property type="component" value="Chromosome 1"/>
</dbReference>
<dbReference type="InterPro" id="IPR012340">
    <property type="entry name" value="NA-bd_OB-fold"/>
</dbReference>
<sequence length="126" mass="14621">MILSSYLIVYAFIIEFNIEPKKLVIYASKVNRKGGRTVTLLSLGTGGIRNNRRPLENEEPRDYENRCAVQWHRVSVYPERLGDIVMKNIVPGDKTARGRERACQEIPFQMPIRLQKRLHAVVDWVI</sequence>
<protein>
    <recommendedName>
        <fullName evidence="3">Single-stranded DNA-binding protein</fullName>
    </recommendedName>
</protein>
<dbReference type="EMBL" id="OZ034813">
    <property type="protein sequence ID" value="CAL1357805.1"/>
    <property type="molecule type" value="Genomic_DNA"/>
</dbReference>
<reference evidence="1 2" key="1">
    <citation type="submission" date="2024-04" db="EMBL/GenBank/DDBJ databases">
        <authorList>
            <person name="Fracassetti M."/>
        </authorList>
    </citation>
    <scope>NUCLEOTIDE SEQUENCE [LARGE SCALE GENOMIC DNA]</scope>
</reference>
<gene>
    <name evidence="1" type="ORF">LTRI10_LOCUS5409</name>
</gene>
<keyword evidence="2" id="KW-1185">Reference proteome</keyword>
<proteinExistence type="predicted"/>
<name>A0AAV2CML1_9ROSI</name>
<evidence type="ECO:0000313" key="2">
    <source>
        <dbReference type="Proteomes" id="UP001497516"/>
    </source>
</evidence>
<dbReference type="Gene3D" id="2.40.50.140">
    <property type="entry name" value="Nucleic acid-binding proteins"/>
    <property type="match status" value="1"/>
</dbReference>
<evidence type="ECO:0000313" key="1">
    <source>
        <dbReference type="EMBL" id="CAL1357805.1"/>
    </source>
</evidence>
<accession>A0AAV2CML1</accession>
<organism evidence="1 2">
    <name type="scientific">Linum trigynum</name>
    <dbReference type="NCBI Taxonomy" id="586398"/>
    <lineage>
        <taxon>Eukaryota</taxon>
        <taxon>Viridiplantae</taxon>
        <taxon>Streptophyta</taxon>
        <taxon>Embryophyta</taxon>
        <taxon>Tracheophyta</taxon>
        <taxon>Spermatophyta</taxon>
        <taxon>Magnoliopsida</taxon>
        <taxon>eudicotyledons</taxon>
        <taxon>Gunneridae</taxon>
        <taxon>Pentapetalae</taxon>
        <taxon>rosids</taxon>
        <taxon>fabids</taxon>
        <taxon>Malpighiales</taxon>
        <taxon>Linaceae</taxon>
        <taxon>Linum</taxon>
    </lineage>
</organism>
<dbReference type="AlphaFoldDB" id="A0AAV2CML1"/>
<evidence type="ECO:0008006" key="3">
    <source>
        <dbReference type="Google" id="ProtNLM"/>
    </source>
</evidence>